<dbReference type="PANTHER" id="PTHR46797:SF1">
    <property type="entry name" value="METHYLPHOSPHONATE SYNTHASE"/>
    <property type="match status" value="1"/>
</dbReference>
<dbReference type="Proteomes" id="UP000238358">
    <property type="component" value="Chromosome"/>
</dbReference>
<evidence type="ECO:0000313" key="4">
    <source>
        <dbReference type="Proteomes" id="UP000238358"/>
    </source>
</evidence>
<reference evidence="3 4" key="1">
    <citation type="journal article" date="2018" name="Genome Announc.">
        <title>Complete genomes of two Megasphaera elsdenii strains, NCIMB 702410 and ATCC 25940.</title>
        <authorList>
            <person name="Hatmaker E.A."/>
            <person name="O'Dell K."/>
            <person name="Riley L.A."/>
            <person name="Klingeman D.M."/>
            <person name="Guss A.M."/>
        </authorList>
    </citation>
    <scope>NUCLEOTIDE SEQUENCE [LARGE SCALE GENOMIC DNA]</scope>
    <source>
        <strain evidence="3 4">NCIMB702410</strain>
    </source>
</reference>
<name>A0A2S0M616_MEGEL</name>
<dbReference type="Gene3D" id="1.10.260.40">
    <property type="entry name" value="lambda repressor-like DNA-binding domains"/>
    <property type="match status" value="1"/>
</dbReference>
<organism evidence="3 4">
    <name type="scientific">Megasphaera elsdenii</name>
    <dbReference type="NCBI Taxonomy" id="907"/>
    <lineage>
        <taxon>Bacteria</taxon>
        <taxon>Bacillati</taxon>
        <taxon>Bacillota</taxon>
        <taxon>Negativicutes</taxon>
        <taxon>Veillonellales</taxon>
        <taxon>Veillonellaceae</taxon>
        <taxon>Megasphaera</taxon>
    </lineage>
</organism>
<dbReference type="Pfam" id="PF01381">
    <property type="entry name" value="HTH_3"/>
    <property type="match status" value="1"/>
</dbReference>
<dbReference type="InterPro" id="IPR010982">
    <property type="entry name" value="Lambda_DNA-bd_dom_sf"/>
</dbReference>
<dbReference type="InterPro" id="IPR001387">
    <property type="entry name" value="Cro/C1-type_HTH"/>
</dbReference>
<dbReference type="InterPro" id="IPR050807">
    <property type="entry name" value="TransReg_Diox_bact_type"/>
</dbReference>
<protein>
    <submittedName>
        <fullName evidence="3">XRE family transcriptional regulator</fullName>
    </submittedName>
</protein>
<evidence type="ECO:0000259" key="2">
    <source>
        <dbReference type="PROSITE" id="PS50943"/>
    </source>
</evidence>
<dbReference type="PROSITE" id="PS50943">
    <property type="entry name" value="HTH_CROC1"/>
    <property type="match status" value="1"/>
</dbReference>
<keyword evidence="1" id="KW-0238">DNA-binding</keyword>
<proteinExistence type="predicted"/>
<dbReference type="EMBL" id="CP027569">
    <property type="protein sequence ID" value="AVO26892.1"/>
    <property type="molecule type" value="Genomic_DNA"/>
</dbReference>
<evidence type="ECO:0000256" key="1">
    <source>
        <dbReference type="ARBA" id="ARBA00023125"/>
    </source>
</evidence>
<dbReference type="GO" id="GO:0003700">
    <property type="term" value="F:DNA-binding transcription factor activity"/>
    <property type="evidence" value="ECO:0007669"/>
    <property type="project" value="TreeGrafter"/>
</dbReference>
<dbReference type="SMART" id="SM00530">
    <property type="entry name" value="HTH_XRE"/>
    <property type="match status" value="1"/>
</dbReference>
<dbReference type="CDD" id="cd00093">
    <property type="entry name" value="HTH_XRE"/>
    <property type="match status" value="1"/>
</dbReference>
<dbReference type="PANTHER" id="PTHR46797">
    <property type="entry name" value="HTH-TYPE TRANSCRIPTIONAL REGULATOR"/>
    <property type="match status" value="1"/>
</dbReference>
<dbReference type="GO" id="GO:0005829">
    <property type="term" value="C:cytosol"/>
    <property type="evidence" value="ECO:0007669"/>
    <property type="project" value="TreeGrafter"/>
</dbReference>
<dbReference type="SUPFAM" id="SSF47413">
    <property type="entry name" value="lambda repressor-like DNA-binding domains"/>
    <property type="match status" value="1"/>
</dbReference>
<evidence type="ECO:0000313" key="3">
    <source>
        <dbReference type="EMBL" id="AVO26892.1"/>
    </source>
</evidence>
<dbReference type="RefSeq" id="WP_027895154.1">
    <property type="nucleotide sequence ID" value="NZ_CP027569.1"/>
</dbReference>
<sequence>MKSLKEFKAEQMKDPAFAAAYAEVEPETNIIRAIVDTRIAHHLTQRELAEKTGIAQTEISRIENGSRNPSLKILQRLADGMDMVLKISFEPKKKAQV</sequence>
<dbReference type="GO" id="GO:0003677">
    <property type="term" value="F:DNA binding"/>
    <property type="evidence" value="ECO:0007669"/>
    <property type="project" value="UniProtKB-KW"/>
</dbReference>
<accession>A0A2S0M616</accession>
<dbReference type="OrthoDB" id="428540at2"/>
<dbReference type="AlphaFoldDB" id="A0A2S0M616"/>
<gene>
    <name evidence="3" type="ORF">C6Y28_04290</name>
</gene>
<feature type="domain" description="HTH cro/C1-type" evidence="2">
    <location>
        <begin position="34"/>
        <end position="94"/>
    </location>
</feature>